<dbReference type="PANTHER" id="PTHR43130">
    <property type="entry name" value="ARAC-FAMILY TRANSCRIPTIONAL REGULATOR"/>
    <property type="match status" value="1"/>
</dbReference>
<dbReference type="PATRIC" id="fig|1348973.3.peg.2420"/>
<evidence type="ECO:0000313" key="2">
    <source>
        <dbReference type="EMBL" id="KEF38083.1"/>
    </source>
</evidence>
<dbReference type="AlphaFoldDB" id="A0A072NMF5"/>
<dbReference type="Gene3D" id="3.40.50.880">
    <property type="match status" value="1"/>
</dbReference>
<dbReference type="Pfam" id="PF01965">
    <property type="entry name" value="DJ-1_PfpI"/>
    <property type="match status" value="1"/>
</dbReference>
<name>A0A072NMF5_SCHAZ</name>
<dbReference type="GeneID" id="89468341"/>
<dbReference type="EMBL" id="JJRY01000009">
    <property type="protein sequence ID" value="KEF38083.1"/>
    <property type="molecule type" value="Genomic_DNA"/>
</dbReference>
<dbReference type="OrthoDB" id="9803764at2"/>
<dbReference type="GO" id="GO:0003677">
    <property type="term" value="F:DNA binding"/>
    <property type="evidence" value="ECO:0007669"/>
    <property type="project" value="UniProtKB-KW"/>
</dbReference>
<dbReference type="InterPro" id="IPR029062">
    <property type="entry name" value="Class_I_gatase-like"/>
</dbReference>
<protein>
    <submittedName>
        <fullName evidence="2">Transcriptional regulator containing an amidase domain and an AraC-type DNA-binding HTH domain</fullName>
    </submittedName>
</protein>
<sequence length="185" mass="20539">MKVAFIIFEDLTALDFIGVYDAVTRLKTMNFIPELEWEICSFTERVVDGTGLIFTPTKVNESLETYDMVIVPGGFGTRRLVDDSAFIEWLKTSKPCKIKASVCTGSLLYGSAGFLQGKSATTHPSAFENLKKYCTVVNDRIVDEGDVITARGVSSSIDLGLYLCEKLAGHDAKEKIRIQMDYQIN</sequence>
<accession>A0A072NMF5</accession>
<dbReference type="SUPFAM" id="SSF52317">
    <property type="entry name" value="Class I glutamine amidotransferase-like"/>
    <property type="match status" value="1"/>
</dbReference>
<gene>
    <name evidence="2" type="ORF">M670_02501</name>
</gene>
<dbReference type="InterPro" id="IPR052158">
    <property type="entry name" value="INH-QAR"/>
</dbReference>
<dbReference type="GO" id="GO:0006355">
    <property type="term" value="P:regulation of DNA-templated transcription"/>
    <property type="evidence" value="ECO:0007669"/>
    <property type="project" value="TreeGrafter"/>
</dbReference>
<dbReference type="Proteomes" id="UP000027936">
    <property type="component" value="Unassembled WGS sequence"/>
</dbReference>
<keyword evidence="2" id="KW-0238">DNA-binding</keyword>
<comment type="caution">
    <text evidence="2">The sequence shown here is derived from an EMBL/GenBank/DDBJ whole genome shotgun (WGS) entry which is preliminary data.</text>
</comment>
<evidence type="ECO:0000259" key="1">
    <source>
        <dbReference type="Pfam" id="PF01965"/>
    </source>
</evidence>
<dbReference type="InterPro" id="IPR002818">
    <property type="entry name" value="DJ-1/PfpI"/>
</dbReference>
<evidence type="ECO:0000313" key="3">
    <source>
        <dbReference type="Proteomes" id="UP000027936"/>
    </source>
</evidence>
<dbReference type="RefSeq" id="WP_035195852.1">
    <property type="nucleotide sequence ID" value="NZ_JJRY01000009.1"/>
</dbReference>
<proteinExistence type="predicted"/>
<reference evidence="2 3" key="1">
    <citation type="submission" date="2014-04" db="EMBL/GenBank/DDBJ databases">
        <title>Draft genome sequence of Bacillus azotoformans MEV2011, a (co-) denitrifying strain unable to grow in the presence of oxygen.</title>
        <authorList>
            <person name="Nielsen M."/>
            <person name="Schreiber L."/>
            <person name="Finster K."/>
            <person name="Schramm A."/>
        </authorList>
    </citation>
    <scope>NUCLEOTIDE SEQUENCE [LARGE SCALE GENOMIC DNA]</scope>
    <source>
        <strain evidence="2 3">MEV2011</strain>
    </source>
</reference>
<feature type="domain" description="DJ-1/PfpI" evidence="1">
    <location>
        <begin position="1"/>
        <end position="165"/>
    </location>
</feature>
<organism evidence="2 3">
    <name type="scientific">Schinkia azotoformans MEV2011</name>
    <dbReference type="NCBI Taxonomy" id="1348973"/>
    <lineage>
        <taxon>Bacteria</taxon>
        <taxon>Bacillati</taxon>
        <taxon>Bacillota</taxon>
        <taxon>Bacilli</taxon>
        <taxon>Bacillales</taxon>
        <taxon>Bacillaceae</taxon>
        <taxon>Calidifontibacillus/Schinkia group</taxon>
        <taxon>Schinkia</taxon>
    </lineage>
</organism>
<dbReference type="CDD" id="cd03139">
    <property type="entry name" value="GATase1_PfpI_2"/>
    <property type="match status" value="1"/>
</dbReference>
<dbReference type="PANTHER" id="PTHR43130:SF2">
    <property type="entry name" value="DJ-1_PFPI DOMAIN-CONTAINING PROTEIN"/>
    <property type="match status" value="1"/>
</dbReference>